<protein>
    <submittedName>
        <fullName evidence="1">Uncharacterized protein</fullName>
    </submittedName>
</protein>
<name>A0A5E7QIS4_PSEFL</name>
<gene>
    <name evidence="1" type="ORF">PS880_06323</name>
</gene>
<dbReference type="Proteomes" id="UP000375525">
    <property type="component" value="Unassembled WGS sequence"/>
</dbReference>
<evidence type="ECO:0000313" key="1">
    <source>
        <dbReference type="EMBL" id="VVP61724.1"/>
    </source>
</evidence>
<accession>A0A5E7QIS4</accession>
<proteinExistence type="predicted"/>
<sequence length="65" mass="7033">MGQGRCADNLAVIGFQDRVDLDHAFFISFGKAHDPGLVGVAVKQQIVIGQIVDGLRRALALQVTW</sequence>
<organism evidence="1 2">
    <name type="scientific">Pseudomonas fluorescens</name>
    <dbReference type="NCBI Taxonomy" id="294"/>
    <lineage>
        <taxon>Bacteria</taxon>
        <taxon>Pseudomonadati</taxon>
        <taxon>Pseudomonadota</taxon>
        <taxon>Gammaproteobacteria</taxon>
        <taxon>Pseudomonadales</taxon>
        <taxon>Pseudomonadaceae</taxon>
        <taxon>Pseudomonas</taxon>
    </lineage>
</organism>
<dbReference type="EMBL" id="CABVIH010000119">
    <property type="protein sequence ID" value="VVP61724.1"/>
    <property type="molecule type" value="Genomic_DNA"/>
</dbReference>
<reference evidence="1 2" key="1">
    <citation type="submission" date="2019-09" db="EMBL/GenBank/DDBJ databases">
        <authorList>
            <person name="Chandra G."/>
            <person name="Truman W A."/>
        </authorList>
    </citation>
    <scope>NUCLEOTIDE SEQUENCE [LARGE SCALE GENOMIC DNA]</scope>
    <source>
        <strain evidence="1">PS880</strain>
    </source>
</reference>
<evidence type="ECO:0000313" key="2">
    <source>
        <dbReference type="Proteomes" id="UP000375525"/>
    </source>
</evidence>
<dbReference type="AlphaFoldDB" id="A0A5E7QIS4"/>